<organism evidence="1 2">
    <name type="scientific">Pieris brassicae</name>
    <name type="common">White butterfly</name>
    <name type="synonym">Large white butterfly</name>
    <dbReference type="NCBI Taxonomy" id="7116"/>
    <lineage>
        <taxon>Eukaryota</taxon>
        <taxon>Metazoa</taxon>
        <taxon>Ecdysozoa</taxon>
        <taxon>Arthropoda</taxon>
        <taxon>Hexapoda</taxon>
        <taxon>Insecta</taxon>
        <taxon>Pterygota</taxon>
        <taxon>Neoptera</taxon>
        <taxon>Endopterygota</taxon>
        <taxon>Lepidoptera</taxon>
        <taxon>Glossata</taxon>
        <taxon>Ditrysia</taxon>
        <taxon>Papilionoidea</taxon>
        <taxon>Pieridae</taxon>
        <taxon>Pierinae</taxon>
        <taxon>Pieris</taxon>
    </lineage>
</organism>
<name>A0A9P0XFK3_PIEBR</name>
<dbReference type="AlphaFoldDB" id="A0A9P0XFK3"/>
<reference evidence="1" key="1">
    <citation type="submission" date="2022-05" db="EMBL/GenBank/DDBJ databases">
        <authorList>
            <person name="Okamura Y."/>
        </authorList>
    </citation>
    <scope>NUCLEOTIDE SEQUENCE</scope>
</reference>
<protein>
    <submittedName>
        <fullName evidence="1">Uncharacterized protein</fullName>
    </submittedName>
</protein>
<evidence type="ECO:0000313" key="2">
    <source>
        <dbReference type="Proteomes" id="UP001152562"/>
    </source>
</evidence>
<keyword evidence="2" id="KW-1185">Reference proteome</keyword>
<proteinExistence type="predicted"/>
<comment type="caution">
    <text evidence="1">The sequence shown here is derived from an EMBL/GenBank/DDBJ whole genome shotgun (WGS) entry which is preliminary data.</text>
</comment>
<evidence type="ECO:0000313" key="1">
    <source>
        <dbReference type="EMBL" id="CAH4034416.1"/>
    </source>
</evidence>
<accession>A0A9P0XFK3</accession>
<dbReference type="Proteomes" id="UP001152562">
    <property type="component" value="Unassembled WGS sequence"/>
</dbReference>
<sequence length="262" mass="29975">MEGIYSFLKENSDECQFSMTELMSHVNGNFVPHIKTVKVHLEAKYGEDILIIEKQKRNCVVCFRNTGFKILADKWYQEKKQNSHEERLRVIREAAAIIREDIRGVVYDKQNYPPSDEFVRDVEAAVPESLQVFLSTAIMKDKRGALDSRKKKCTSIAHAIIIAVRPRSFFSPLQIGVGTYLYKKFGSKNLINILSAMGFSAPYREVTIFENSCIHRPESEILENSFSQFVFHIADFNINTLDGRVTFHAMGGNSLCDSFHGY</sequence>
<gene>
    <name evidence="1" type="ORF">PIBRA_LOCUS10599</name>
</gene>
<dbReference type="EMBL" id="CALOZG010000040">
    <property type="protein sequence ID" value="CAH4034416.1"/>
    <property type="molecule type" value="Genomic_DNA"/>
</dbReference>